<organism evidence="2 3">
    <name type="scientific">Artemisia annua</name>
    <name type="common">Sweet wormwood</name>
    <dbReference type="NCBI Taxonomy" id="35608"/>
    <lineage>
        <taxon>Eukaryota</taxon>
        <taxon>Viridiplantae</taxon>
        <taxon>Streptophyta</taxon>
        <taxon>Embryophyta</taxon>
        <taxon>Tracheophyta</taxon>
        <taxon>Spermatophyta</taxon>
        <taxon>Magnoliopsida</taxon>
        <taxon>eudicotyledons</taxon>
        <taxon>Gunneridae</taxon>
        <taxon>Pentapetalae</taxon>
        <taxon>asterids</taxon>
        <taxon>campanulids</taxon>
        <taxon>Asterales</taxon>
        <taxon>Asteraceae</taxon>
        <taxon>Asteroideae</taxon>
        <taxon>Anthemideae</taxon>
        <taxon>Artemisiinae</taxon>
        <taxon>Artemisia</taxon>
    </lineage>
</organism>
<dbReference type="GO" id="GO:0004842">
    <property type="term" value="F:ubiquitin-protein transferase activity"/>
    <property type="evidence" value="ECO:0007669"/>
    <property type="project" value="InterPro"/>
</dbReference>
<dbReference type="GO" id="GO:0005737">
    <property type="term" value="C:cytoplasm"/>
    <property type="evidence" value="ECO:0007669"/>
    <property type="project" value="TreeGrafter"/>
</dbReference>
<dbReference type="GO" id="GO:0005634">
    <property type="term" value="C:nucleus"/>
    <property type="evidence" value="ECO:0007669"/>
    <property type="project" value="TreeGrafter"/>
</dbReference>
<dbReference type="EMBL" id="PKPP01017208">
    <property type="protein sequence ID" value="PWA37125.1"/>
    <property type="molecule type" value="Genomic_DNA"/>
</dbReference>
<dbReference type="OrthoDB" id="1933281at2759"/>
<accession>A0A2U1KK34</accession>
<sequence>MDLKGVKEAFNEVVKNQEQVTSSYKEVIDQVENKIKEAIKKIKSVDHPSIDYNKSVITNLKQKLETIWPHDQRLKQSQKELNKSFTKYPKILSKFVDPDISEAYRNVDFDSGMLIVNLNFGKIIFQHGTVNQVILTSLSHEGLDDVADTFIEEYQEPDIKPFRSEFQRLQKVIKAFKAGNEVPALTMVSEYWHILEQNGSNLEFDICGLHYLKLLENGKRPDKAFKFAENHLLPFEKTHQNELNDLLGWMTLHIEPENSYRSYLLSQVKQEELVKEMTNQFFSIIGKNLLRVTIEARARALPTLLKLARAMSLNNHQEWKNMKKLPVAIDLGSEFQFHSVFVCPVTGEESVIQYMLPCDQFGNNQ</sequence>
<comment type="caution">
    <text evidence="2">The sequence shown here is derived from an EMBL/GenBank/DDBJ whole genome shotgun (WGS) entry which is preliminary data.</text>
</comment>
<evidence type="ECO:0000313" key="3">
    <source>
        <dbReference type="Proteomes" id="UP000245207"/>
    </source>
</evidence>
<dbReference type="GO" id="GO:0043161">
    <property type="term" value="P:proteasome-mediated ubiquitin-dependent protein catabolic process"/>
    <property type="evidence" value="ECO:0007669"/>
    <property type="project" value="InterPro"/>
</dbReference>
<proteinExistence type="predicted"/>
<dbReference type="Pfam" id="PF10607">
    <property type="entry name" value="CTLH"/>
    <property type="match status" value="1"/>
</dbReference>
<name>A0A2U1KK34_ARTAN</name>
<protein>
    <submittedName>
        <fullName evidence="2">Protein RMD5</fullName>
    </submittedName>
</protein>
<feature type="domain" description="CTLH/CRA C-terminal to LisH motif" evidence="1">
    <location>
        <begin position="166"/>
        <end position="304"/>
    </location>
</feature>
<dbReference type="GO" id="GO:0034657">
    <property type="term" value="C:GID complex"/>
    <property type="evidence" value="ECO:0007669"/>
    <property type="project" value="TreeGrafter"/>
</dbReference>
<reference evidence="2 3" key="1">
    <citation type="journal article" date="2018" name="Mol. Plant">
        <title>The genome of Artemisia annua provides insight into the evolution of Asteraceae family and artemisinin biosynthesis.</title>
        <authorList>
            <person name="Shen Q."/>
            <person name="Zhang L."/>
            <person name="Liao Z."/>
            <person name="Wang S."/>
            <person name="Yan T."/>
            <person name="Shi P."/>
            <person name="Liu M."/>
            <person name="Fu X."/>
            <person name="Pan Q."/>
            <person name="Wang Y."/>
            <person name="Lv Z."/>
            <person name="Lu X."/>
            <person name="Zhang F."/>
            <person name="Jiang W."/>
            <person name="Ma Y."/>
            <person name="Chen M."/>
            <person name="Hao X."/>
            <person name="Li L."/>
            <person name="Tang Y."/>
            <person name="Lv G."/>
            <person name="Zhou Y."/>
            <person name="Sun X."/>
            <person name="Brodelius P.E."/>
            <person name="Rose J.K.C."/>
            <person name="Tang K."/>
        </authorList>
    </citation>
    <scope>NUCLEOTIDE SEQUENCE [LARGE SCALE GENOMIC DNA]</scope>
    <source>
        <strain evidence="3">cv. Huhao1</strain>
        <tissue evidence="2">Leaf</tissue>
    </source>
</reference>
<dbReference type="InterPro" id="IPR024964">
    <property type="entry name" value="CTLH/CRA"/>
</dbReference>
<dbReference type="InterPro" id="IPR045098">
    <property type="entry name" value="Fyv10_fam"/>
</dbReference>
<gene>
    <name evidence="2" type="ORF">CTI12_AA593480</name>
</gene>
<dbReference type="PANTHER" id="PTHR12170">
    <property type="entry name" value="MACROPHAGE ERYTHROBLAST ATTACHER-RELATED"/>
    <property type="match status" value="1"/>
</dbReference>
<dbReference type="PANTHER" id="PTHR12170:SF11">
    <property type="entry name" value="PROTEIN RMD5 HOMOLOG"/>
    <property type="match status" value="1"/>
</dbReference>
<evidence type="ECO:0000313" key="2">
    <source>
        <dbReference type="EMBL" id="PWA37125.1"/>
    </source>
</evidence>
<dbReference type="AlphaFoldDB" id="A0A2U1KK34"/>
<dbReference type="Proteomes" id="UP000245207">
    <property type="component" value="Unassembled WGS sequence"/>
</dbReference>
<keyword evidence="3" id="KW-1185">Reference proteome</keyword>
<dbReference type="STRING" id="35608.A0A2U1KK34"/>
<evidence type="ECO:0000259" key="1">
    <source>
        <dbReference type="Pfam" id="PF10607"/>
    </source>
</evidence>